<comment type="caution">
    <text evidence="6">The sequence shown here is derived from an EMBL/GenBank/DDBJ whole genome shotgun (WGS) entry which is preliminary data.</text>
</comment>
<name>A0A2W0CA34_9BACL</name>
<reference evidence="6 7" key="1">
    <citation type="submission" date="2018-01" db="EMBL/GenBank/DDBJ databases">
        <title>Genome sequence of the PGP bacterium Paenibacillus illinoisensis E3.</title>
        <authorList>
            <person name="Rolli E."/>
            <person name="Marasco R."/>
            <person name="Bessem C."/>
            <person name="Michoud G."/>
            <person name="Gaiarsa S."/>
            <person name="Borin S."/>
            <person name="Daffonchio D."/>
        </authorList>
    </citation>
    <scope>NUCLEOTIDE SEQUENCE [LARGE SCALE GENOMIC DNA]</scope>
    <source>
        <strain evidence="6 7">E3</strain>
    </source>
</reference>
<accession>A0A2W0CA34</accession>
<dbReference type="Proteomes" id="UP000247459">
    <property type="component" value="Unassembled WGS sequence"/>
</dbReference>
<organism evidence="6 7">
    <name type="scientific">Paenibacillus illinoisensis</name>
    <dbReference type="NCBI Taxonomy" id="59845"/>
    <lineage>
        <taxon>Bacteria</taxon>
        <taxon>Bacillati</taxon>
        <taxon>Bacillota</taxon>
        <taxon>Bacilli</taxon>
        <taxon>Bacillales</taxon>
        <taxon>Paenibacillaceae</taxon>
        <taxon>Paenibacillus</taxon>
    </lineage>
</organism>
<gene>
    <name evidence="6" type="ORF">PIL02S_06809</name>
</gene>
<evidence type="ECO:0000256" key="4">
    <source>
        <dbReference type="ARBA" id="ARBA00023163"/>
    </source>
</evidence>
<dbReference type="PRINTS" id="PR00040">
    <property type="entry name" value="HTHMERR"/>
</dbReference>
<evidence type="ECO:0000313" key="6">
    <source>
        <dbReference type="EMBL" id="PYY25215.1"/>
    </source>
</evidence>
<dbReference type="SMART" id="SM00422">
    <property type="entry name" value="HTH_MERR"/>
    <property type="match status" value="1"/>
</dbReference>
<protein>
    <submittedName>
        <fullName evidence="6">Putative transcriptional regulator</fullName>
        <ecNumber evidence="6">1.7.1.13</ecNumber>
    </submittedName>
</protein>
<dbReference type="InterPro" id="IPR047057">
    <property type="entry name" value="MerR_fam"/>
</dbReference>
<evidence type="ECO:0000256" key="1">
    <source>
        <dbReference type="ARBA" id="ARBA00022491"/>
    </source>
</evidence>
<evidence type="ECO:0000259" key="5">
    <source>
        <dbReference type="PROSITE" id="PS50937"/>
    </source>
</evidence>
<dbReference type="RefSeq" id="WP_110823050.1">
    <property type="nucleotide sequence ID" value="NZ_PRLG01000039.1"/>
</dbReference>
<keyword evidence="4" id="KW-0804">Transcription</keyword>
<sequence>MKKEITISELAKLMGVSVHQIRYFEEKGILLPSYIDDNQYRMYGMNEIYRLAHILLLRKVGLPVKAIREWSEEGTPDDMQKLLVQSVSKMEAEIDRLRSLSGFIRKVLDENEHYGQDGTSFQVIQRDQLVLTTWFETHMESELDARMLVQEGDTLPELFEADIHYVYEGDDRVLLCTEVHGVKGDIALPAGEYLSYQFTIHGEEDLEQHFSQFQANADRRGLILHGSRILVEKSYLSLFTQESLYYELFARIEHNGSDAVDGDGKR</sequence>
<dbReference type="InterPro" id="IPR000551">
    <property type="entry name" value="MerR-type_HTH_dom"/>
</dbReference>
<dbReference type="SUPFAM" id="SSF46955">
    <property type="entry name" value="Putative DNA-binding domain"/>
    <property type="match status" value="1"/>
</dbReference>
<keyword evidence="6" id="KW-0560">Oxidoreductase</keyword>
<keyword evidence="1" id="KW-0678">Repressor</keyword>
<dbReference type="OrthoDB" id="9773308at2"/>
<evidence type="ECO:0000313" key="7">
    <source>
        <dbReference type="Proteomes" id="UP000247459"/>
    </source>
</evidence>
<dbReference type="AlphaFoldDB" id="A0A2W0CA34"/>
<keyword evidence="2" id="KW-0805">Transcription regulation</keyword>
<evidence type="ECO:0000256" key="3">
    <source>
        <dbReference type="ARBA" id="ARBA00023125"/>
    </source>
</evidence>
<dbReference type="GO" id="GO:0033739">
    <property type="term" value="F:preQ1 synthase activity"/>
    <property type="evidence" value="ECO:0007669"/>
    <property type="project" value="UniProtKB-EC"/>
</dbReference>
<proteinExistence type="predicted"/>
<dbReference type="EC" id="1.7.1.13" evidence="6"/>
<dbReference type="InterPro" id="IPR009061">
    <property type="entry name" value="DNA-bd_dom_put_sf"/>
</dbReference>
<feature type="domain" description="HTH merR-type" evidence="5">
    <location>
        <begin position="4"/>
        <end position="73"/>
    </location>
</feature>
<dbReference type="GO" id="GO:0003677">
    <property type="term" value="F:DNA binding"/>
    <property type="evidence" value="ECO:0007669"/>
    <property type="project" value="UniProtKB-KW"/>
</dbReference>
<dbReference type="GO" id="GO:0003700">
    <property type="term" value="F:DNA-binding transcription factor activity"/>
    <property type="evidence" value="ECO:0007669"/>
    <property type="project" value="InterPro"/>
</dbReference>
<keyword evidence="3" id="KW-0238">DNA-binding</keyword>
<dbReference type="Pfam" id="PF13411">
    <property type="entry name" value="MerR_1"/>
    <property type="match status" value="1"/>
</dbReference>
<dbReference type="PROSITE" id="PS50937">
    <property type="entry name" value="HTH_MERR_2"/>
    <property type="match status" value="1"/>
</dbReference>
<dbReference type="PANTHER" id="PTHR30204">
    <property type="entry name" value="REDOX-CYCLING DRUG-SENSING TRANSCRIPTIONAL ACTIVATOR SOXR"/>
    <property type="match status" value="1"/>
</dbReference>
<dbReference type="PANTHER" id="PTHR30204:SF69">
    <property type="entry name" value="MERR-FAMILY TRANSCRIPTIONAL REGULATOR"/>
    <property type="match status" value="1"/>
</dbReference>
<evidence type="ECO:0000256" key="2">
    <source>
        <dbReference type="ARBA" id="ARBA00023015"/>
    </source>
</evidence>
<dbReference type="EMBL" id="PRLG01000039">
    <property type="protein sequence ID" value="PYY25215.1"/>
    <property type="molecule type" value="Genomic_DNA"/>
</dbReference>
<dbReference type="Gene3D" id="1.10.1660.10">
    <property type="match status" value="1"/>
</dbReference>